<organism evidence="1">
    <name type="scientific">uncultured Thermomicrobiales bacterium</name>
    <dbReference type="NCBI Taxonomy" id="1645740"/>
    <lineage>
        <taxon>Bacteria</taxon>
        <taxon>Pseudomonadati</taxon>
        <taxon>Thermomicrobiota</taxon>
        <taxon>Thermomicrobia</taxon>
        <taxon>Thermomicrobiales</taxon>
        <taxon>environmental samples</taxon>
    </lineage>
</organism>
<dbReference type="EMBL" id="CADCWI010000092">
    <property type="protein sequence ID" value="CAA9560524.1"/>
    <property type="molecule type" value="Genomic_DNA"/>
</dbReference>
<gene>
    <name evidence="1" type="ORF">AVDCRST_MAG43-1935</name>
</gene>
<proteinExistence type="predicted"/>
<accession>A0A6J4UZE4</accession>
<reference evidence="1" key="1">
    <citation type="submission" date="2020-02" db="EMBL/GenBank/DDBJ databases">
        <authorList>
            <person name="Meier V. D."/>
        </authorList>
    </citation>
    <scope>NUCLEOTIDE SEQUENCE</scope>
    <source>
        <strain evidence="1">AVDCRST_MAG43</strain>
    </source>
</reference>
<sequence length="55" mass="6336">MRLTTFRLSAEPARQYPGIWIGAPYSFQAVLPVWRPPGAGFLRWNGVVIQNEYRT</sequence>
<protein>
    <submittedName>
        <fullName evidence="1">Uncharacterized protein</fullName>
    </submittedName>
</protein>
<dbReference type="AlphaFoldDB" id="A0A6J4UZE4"/>
<evidence type="ECO:0000313" key="1">
    <source>
        <dbReference type="EMBL" id="CAA9560524.1"/>
    </source>
</evidence>
<name>A0A6J4UZE4_9BACT</name>